<dbReference type="InterPro" id="IPR056928">
    <property type="entry name" value="Gp77-like"/>
</dbReference>
<dbReference type="EMBL" id="MK359313">
    <property type="protein sequence ID" value="QAY05765.1"/>
    <property type="molecule type" value="Genomic_DNA"/>
</dbReference>
<evidence type="ECO:0000313" key="2">
    <source>
        <dbReference type="Proteomes" id="UP000290746"/>
    </source>
</evidence>
<dbReference type="RefSeq" id="YP_010653387.1">
    <property type="nucleotide sequence ID" value="NC_070797.1"/>
</dbReference>
<evidence type="ECO:0000313" key="1">
    <source>
        <dbReference type="EMBL" id="QAY05765.1"/>
    </source>
</evidence>
<accession>A0A411BVY3</accession>
<organism evidence="1 2">
    <name type="scientific">Gordonia phage Vasanti</name>
    <dbReference type="NCBI Taxonomy" id="2502431"/>
    <lineage>
        <taxon>Viruses</taxon>
        <taxon>Duplodnaviria</taxon>
        <taxon>Heunggongvirae</taxon>
        <taxon>Uroviricota</taxon>
        <taxon>Caudoviricetes</taxon>
        <taxon>Attisvirus</taxon>
        <taxon>Attisvirus vasanti</taxon>
    </lineage>
</organism>
<dbReference type="KEGG" id="vg:77929221"/>
<dbReference type="GeneID" id="77929221"/>
<keyword evidence="2" id="KW-1185">Reference proteome</keyword>
<name>A0A411BVY3_9CAUD</name>
<gene>
    <name evidence="1" type="primary">27</name>
    <name evidence="1" type="ORF">SEA_VASANTI_27</name>
</gene>
<dbReference type="Pfam" id="PF23148">
    <property type="entry name" value="Gp77"/>
    <property type="match status" value="1"/>
</dbReference>
<proteinExistence type="predicted"/>
<reference evidence="1 2" key="1">
    <citation type="submission" date="2019-01" db="EMBL/GenBank/DDBJ databases">
        <authorList>
            <person name="Braley A."/>
            <person name="Cevasco M.E."/>
            <person name="Cornely K.A."/>
            <person name="Deaver S."/>
            <person name="Easterwood J.C."/>
            <person name="Korey C.A."/>
            <person name="Neely M."/>
            <person name="Reyna N."/>
            <person name="Tobiason D."/>
            <person name="Wilczek M."/>
            <person name="Molloy S.D."/>
            <person name="Garlena R.A."/>
            <person name="Russell D.A."/>
            <person name="Pope W.H."/>
            <person name="Jacobs-Sera D."/>
            <person name="Hatfull G.F."/>
        </authorList>
    </citation>
    <scope>NUCLEOTIDE SEQUENCE [LARGE SCALE GENOMIC DNA]</scope>
</reference>
<evidence type="ECO:0008006" key="3">
    <source>
        <dbReference type="Google" id="ProtNLM"/>
    </source>
</evidence>
<sequence length="95" mass="10344">MRIEKDPNAKLDYGIDWTDWLKQRNGSADQIVASTWTISGPDTALIQTDSSFSTTQTGVWLAAGTSGGKYAVTNHVVTAAGREDDRTLSITVKQR</sequence>
<protein>
    <recommendedName>
        <fullName evidence="3">Minor tail protein</fullName>
    </recommendedName>
</protein>
<dbReference type="Proteomes" id="UP000290746">
    <property type="component" value="Segment"/>
</dbReference>